<sequence>MEVEKRVYLRNGTIETMIAVTDLYRGYGDWQYMSSPPLDPTSTAAAAAAAEPSQSEFHFMPTPSIIPATTDPYNANGLPSDVPDVMVDDLQQLIASRSTIWWMFCSRCETMNN</sequence>
<reference evidence="2" key="1">
    <citation type="submission" date="2024-07" db="EMBL/GenBank/DDBJ databases">
        <title>Two chromosome-level genome assemblies of Korean endemic species Abeliophyllum distichum and Forsythia ovata (Oleaceae).</title>
        <authorList>
            <person name="Jang H."/>
        </authorList>
    </citation>
    <scope>NUCLEOTIDE SEQUENCE [LARGE SCALE GENOMIC DNA]</scope>
</reference>
<organism evidence="1 2">
    <name type="scientific">Forsythia ovata</name>
    <dbReference type="NCBI Taxonomy" id="205694"/>
    <lineage>
        <taxon>Eukaryota</taxon>
        <taxon>Viridiplantae</taxon>
        <taxon>Streptophyta</taxon>
        <taxon>Embryophyta</taxon>
        <taxon>Tracheophyta</taxon>
        <taxon>Spermatophyta</taxon>
        <taxon>Magnoliopsida</taxon>
        <taxon>eudicotyledons</taxon>
        <taxon>Gunneridae</taxon>
        <taxon>Pentapetalae</taxon>
        <taxon>asterids</taxon>
        <taxon>lamiids</taxon>
        <taxon>Lamiales</taxon>
        <taxon>Oleaceae</taxon>
        <taxon>Forsythieae</taxon>
        <taxon>Forsythia</taxon>
    </lineage>
</organism>
<comment type="caution">
    <text evidence="1">The sequence shown here is derived from an EMBL/GenBank/DDBJ whole genome shotgun (WGS) entry which is preliminary data.</text>
</comment>
<dbReference type="Proteomes" id="UP001604277">
    <property type="component" value="Unassembled WGS sequence"/>
</dbReference>
<dbReference type="EMBL" id="JBFOLJ010000010">
    <property type="protein sequence ID" value="KAL2502642.1"/>
    <property type="molecule type" value="Genomic_DNA"/>
</dbReference>
<name>A0ABD1SSG5_9LAMI</name>
<keyword evidence="2" id="KW-1185">Reference proteome</keyword>
<accession>A0ABD1SSG5</accession>
<evidence type="ECO:0000313" key="2">
    <source>
        <dbReference type="Proteomes" id="UP001604277"/>
    </source>
</evidence>
<evidence type="ECO:0000313" key="1">
    <source>
        <dbReference type="EMBL" id="KAL2502642.1"/>
    </source>
</evidence>
<dbReference type="AlphaFoldDB" id="A0ABD1SSG5"/>
<protein>
    <submittedName>
        <fullName evidence="1">Uncharacterized protein</fullName>
    </submittedName>
</protein>
<proteinExistence type="predicted"/>
<gene>
    <name evidence="1" type="ORF">Fot_36490</name>
</gene>